<organism evidence="1 2">
    <name type="scientific">Psilocybe cubensis</name>
    <name type="common">Psychedelic mushroom</name>
    <name type="synonym">Stropharia cubensis</name>
    <dbReference type="NCBI Taxonomy" id="181762"/>
    <lineage>
        <taxon>Eukaryota</taxon>
        <taxon>Fungi</taxon>
        <taxon>Dikarya</taxon>
        <taxon>Basidiomycota</taxon>
        <taxon>Agaricomycotina</taxon>
        <taxon>Agaricomycetes</taxon>
        <taxon>Agaricomycetidae</taxon>
        <taxon>Agaricales</taxon>
        <taxon>Agaricineae</taxon>
        <taxon>Strophariaceae</taxon>
        <taxon>Psilocybe</taxon>
    </lineage>
</organism>
<protein>
    <submittedName>
        <fullName evidence="1">Protein arginine N-methyltransferase 5</fullName>
    </submittedName>
</protein>
<accession>A0ACB8H0P8</accession>
<name>A0ACB8H0P8_PSICU</name>
<evidence type="ECO:0000313" key="1">
    <source>
        <dbReference type="EMBL" id="KAH9481431.1"/>
    </source>
</evidence>
<comment type="caution">
    <text evidence="1">The sequence shown here is derived from an EMBL/GenBank/DDBJ whole genome shotgun (WGS) entry which is preliminary data.</text>
</comment>
<gene>
    <name evidence="1" type="ORF">JR316_0005957</name>
</gene>
<dbReference type="EMBL" id="JAFIQS020000005">
    <property type="protein sequence ID" value="KAH9481431.1"/>
    <property type="molecule type" value="Genomic_DNA"/>
</dbReference>
<sequence>MDYQDSDWDHCATLSTFLTLTDIAKAHAHTQPSRTRDRDDDYDYETPVLRVIDEAKQKGYKRVCMPLTTDKWRARWAKMCLLPNESSEQDKEEASKAAEAWRLNPAFERDEVMITRLDEAEGVIAMISEWLELDAADDWVRHDAEIALKQELAYASYLNIHTAILPAPRNRDHVASYARIVHSCLVKFPFLYISIRLPIYNPSVFHPPSPASPILRPSSPMLLSSPGSSSSGAPSLVISEIEQLPASNSGGSLNATWEMWDLIRSMCDYNMKLTLTLDLSPALPTTLGVLSKWAAESHRPMIILSEVSEGRHTRGGENAYSQYVRHLEKTSPAVQAAKKAGTVENFAQGYQDYLQAPLQPLMDNLPSITYQTFEQDPVKYRQYEEAMYRAFLDHAVDEKLVVCVAGAGRGPLVARCFKALERAKRQATVIAVEKNPNAFVTLQERKRKEWGNKIQLIFGDMRIIDVPEKADILVSELLGSFGDNELSPECLDGAMRFLKPSGISIPSSYTAHLAPLSSSKLYNEARSTKTEKGLETPYVVMFQAVNILSGTKASVDGRCGPQVQECWEFEHPRREAVLDAQGYFEAVLYGNIGISIHPHRKDQVSKDMLSWFPLFFPFREPLYLPSSSELQVSIWRITNDRKVWYEWHAESFISVPTSAGGSEELLMTQPFSGSFSVSSPSFSSMGAPSPLVDSKEPPFLDMTRMQNSDTGPGGVEYEMVKIGHTSLHNAALFSVPPFIFSKMKYFSTLAAIVTVIPSIMAMTINTPTSVVQCQPQLITWSDGLAPYYLTIIPGGQPSASPLKTFDTQSGTSITWIVDIKAGTQVTFALKDSTGATSYTDSVTIQPNNDSSCLGGGSGNSGNSGNAAGGNSGASPTTQATDANPSAASGGSSSVAAGSTSTSRPAAGAPSAATIRSTSTPSPVSVTAQRTTSAAAPAGSGSSSSSTTGTNASGAESRFSLGGYLVAGALGLVGAVVL</sequence>
<keyword evidence="2" id="KW-1185">Reference proteome</keyword>
<proteinExistence type="predicted"/>
<evidence type="ECO:0000313" key="2">
    <source>
        <dbReference type="Proteomes" id="UP000664032"/>
    </source>
</evidence>
<reference evidence="1" key="1">
    <citation type="submission" date="2021-10" db="EMBL/GenBank/DDBJ databases">
        <title>Psilocybe cubensis genome.</title>
        <authorList>
            <person name="Mckernan K.J."/>
            <person name="Crawford S."/>
            <person name="Trippe A."/>
            <person name="Kane L.T."/>
            <person name="Mclaughlin S."/>
        </authorList>
    </citation>
    <scope>NUCLEOTIDE SEQUENCE</scope>
    <source>
        <strain evidence="1">MGC-MH-2018</strain>
    </source>
</reference>
<dbReference type="Proteomes" id="UP000664032">
    <property type="component" value="Unassembled WGS sequence"/>
</dbReference>